<dbReference type="AlphaFoldDB" id="A0AAV9ZIU8"/>
<organism evidence="2 3">
    <name type="scientific">Favolaschia claudopus</name>
    <dbReference type="NCBI Taxonomy" id="2862362"/>
    <lineage>
        <taxon>Eukaryota</taxon>
        <taxon>Fungi</taxon>
        <taxon>Dikarya</taxon>
        <taxon>Basidiomycota</taxon>
        <taxon>Agaricomycotina</taxon>
        <taxon>Agaricomycetes</taxon>
        <taxon>Agaricomycetidae</taxon>
        <taxon>Agaricales</taxon>
        <taxon>Marasmiineae</taxon>
        <taxon>Mycenaceae</taxon>
        <taxon>Favolaschia</taxon>
    </lineage>
</organism>
<evidence type="ECO:0000313" key="2">
    <source>
        <dbReference type="EMBL" id="KAK6984320.1"/>
    </source>
</evidence>
<proteinExistence type="predicted"/>
<feature type="compositionally biased region" description="Basic residues" evidence="1">
    <location>
        <begin position="9"/>
        <end position="24"/>
    </location>
</feature>
<name>A0AAV9ZIU8_9AGAR</name>
<evidence type="ECO:0008006" key="4">
    <source>
        <dbReference type="Google" id="ProtNLM"/>
    </source>
</evidence>
<dbReference type="Proteomes" id="UP001362999">
    <property type="component" value="Unassembled WGS sequence"/>
</dbReference>
<reference evidence="2 3" key="1">
    <citation type="journal article" date="2024" name="J Genomics">
        <title>Draft genome sequencing and assembly of Favolaschia claudopus CIRM-BRFM 2984 isolated from oak limbs.</title>
        <authorList>
            <person name="Navarro D."/>
            <person name="Drula E."/>
            <person name="Chaduli D."/>
            <person name="Cazenave R."/>
            <person name="Ahrendt S."/>
            <person name="Wang J."/>
            <person name="Lipzen A."/>
            <person name="Daum C."/>
            <person name="Barry K."/>
            <person name="Grigoriev I.V."/>
            <person name="Favel A."/>
            <person name="Rosso M.N."/>
            <person name="Martin F."/>
        </authorList>
    </citation>
    <scope>NUCLEOTIDE SEQUENCE [LARGE SCALE GENOMIC DNA]</scope>
    <source>
        <strain evidence="2 3">CIRM-BRFM 2984</strain>
    </source>
</reference>
<evidence type="ECO:0000256" key="1">
    <source>
        <dbReference type="SAM" id="MobiDB-lite"/>
    </source>
</evidence>
<evidence type="ECO:0000313" key="3">
    <source>
        <dbReference type="Proteomes" id="UP001362999"/>
    </source>
</evidence>
<keyword evidence="3" id="KW-1185">Reference proteome</keyword>
<sequence length="140" mass="15380">MEVESIQKGARKVASKSFRPKTKRGLVGNRNPPSESQIIARILASLPFPQLDSIVRFIKNDSRSADRIWVMAELLKEERILRRSGQLIPAVSAPPSAMAAVTPVQCSNCKRRGHTHPDCFHPGLIGTTNAGGHDANDFVR</sequence>
<protein>
    <recommendedName>
        <fullName evidence="4">Gag protein</fullName>
    </recommendedName>
</protein>
<feature type="region of interest" description="Disordered" evidence="1">
    <location>
        <begin position="1"/>
        <end position="32"/>
    </location>
</feature>
<comment type="caution">
    <text evidence="2">The sequence shown here is derived from an EMBL/GenBank/DDBJ whole genome shotgun (WGS) entry which is preliminary data.</text>
</comment>
<dbReference type="EMBL" id="JAWWNJ010000139">
    <property type="protein sequence ID" value="KAK6984320.1"/>
    <property type="molecule type" value="Genomic_DNA"/>
</dbReference>
<gene>
    <name evidence="2" type="ORF">R3P38DRAFT_3232091</name>
</gene>
<accession>A0AAV9ZIU8</accession>